<proteinExistence type="predicted"/>
<gene>
    <name evidence="2" type="ORF">BaRGS_00011872</name>
</gene>
<reference evidence="2 3" key="1">
    <citation type="journal article" date="2023" name="Sci. Data">
        <title>Genome assembly of the Korean intertidal mud-creeper Batillaria attramentaria.</title>
        <authorList>
            <person name="Patra A.K."/>
            <person name="Ho P.T."/>
            <person name="Jun S."/>
            <person name="Lee S.J."/>
            <person name="Kim Y."/>
            <person name="Won Y.J."/>
        </authorList>
    </citation>
    <scope>NUCLEOTIDE SEQUENCE [LARGE SCALE GENOMIC DNA]</scope>
    <source>
        <strain evidence="2">Wonlab-2016</strain>
    </source>
</reference>
<keyword evidence="3" id="KW-1185">Reference proteome</keyword>
<sequence length="104" mass="11212">KRSECTNDTEKVQEMHLTTSPPGYEACTYRCLEALSGTGSDLSLRASGGRGAVPVTVDGTDIHSASPASPDPVPRRPIRWRLSLARRSQTFITDSGSQIRSDHG</sequence>
<name>A0ABD0LBG3_9CAEN</name>
<accession>A0ABD0LBG3</accession>
<evidence type="ECO:0000313" key="2">
    <source>
        <dbReference type="EMBL" id="KAK7496892.1"/>
    </source>
</evidence>
<dbReference type="AlphaFoldDB" id="A0ABD0LBG3"/>
<protein>
    <submittedName>
        <fullName evidence="2">Uncharacterized protein</fullName>
    </submittedName>
</protein>
<dbReference type="EMBL" id="JACVVK020000063">
    <property type="protein sequence ID" value="KAK7496892.1"/>
    <property type="molecule type" value="Genomic_DNA"/>
</dbReference>
<dbReference type="Proteomes" id="UP001519460">
    <property type="component" value="Unassembled WGS sequence"/>
</dbReference>
<organism evidence="2 3">
    <name type="scientific">Batillaria attramentaria</name>
    <dbReference type="NCBI Taxonomy" id="370345"/>
    <lineage>
        <taxon>Eukaryota</taxon>
        <taxon>Metazoa</taxon>
        <taxon>Spiralia</taxon>
        <taxon>Lophotrochozoa</taxon>
        <taxon>Mollusca</taxon>
        <taxon>Gastropoda</taxon>
        <taxon>Caenogastropoda</taxon>
        <taxon>Sorbeoconcha</taxon>
        <taxon>Cerithioidea</taxon>
        <taxon>Batillariidae</taxon>
        <taxon>Batillaria</taxon>
    </lineage>
</organism>
<feature type="region of interest" description="Disordered" evidence="1">
    <location>
        <begin position="57"/>
        <end position="76"/>
    </location>
</feature>
<feature type="non-terminal residue" evidence="2">
    <location>
        <position position="1"/>
    </location>
</feature>
<comment type="caution">
    <text evidence="2">The sequence shown here is derived from an EMBL/GenBank/DDBJ whole genome shotgun (WGS) entry which is preliminary data.</text>
</comment>
<evidence type="ECO:0000313" key="3">
    <source>
        <dbReference type="Proteomes" id="UP001519460"/>
    </source>
</evidence>
<feature type="non-terminal residue" evidence="2">
    <location>
        <position position="104"/>
    </location>
</feature>
<evidence type="ECO:0000256" key="1">
    <source>
        <dbReference type="SAM" id="MobiDB-lite"/>
    </source>
</evidence>